<reference evidence="1" key="2">
    <citation type="journal article" date="2014" name="ISME J.">
        <title>Microbial stratification in low pH oxic and suboxic macroscopic growths along an acid mine drainage.</title>
        <authorList>
            <person name="Mendez-Garcia C."/>
            <person name="Mesa V."/>
            <person name="Sprenger R.R."/>
            <person name="Richter M."/>
            <person name="Diez M.S."/>
            <person name="Solano J."/>
            <person name="Bargiela R."/>
            <person name="Golyshina O.V."/>
            <person name="Manteca A."/>
            <person name="Ramos J.L."/>
            <person name="Gallego J.R."/>
            <person name="Llorente I."/>
            <person name="Martins Dos Santos V.A."/>
            <person name="Jensen O.N."/>
            <person name="Pelaez A.I."/>
            <person name="Sanchez J."/>
            <person name="Ferrer M."/>
        </authorList>
    </citation>
    <scope>NUCLEOTIDE SEQUENCE</scope>
</reference>
<accession>T1BZF1</accession>
<dbReference type="Gene3D" id="3.40.50.970">
    <property type="match status" value="1"/>
</dbReference>
<dbReference type="EMBL" id="AUZX01001623">
    <property type="protein sequence ID" value="EQD78606.1"/>
    <property type="molecule type" value="Genomic_DNA"/>
</dbReference>
<reference evidence="1" key="1">
    <citation type="submission" date="2013-08" db="EMBL/GenBank/DDBJ databases">
        <authorList>
            <person name="Mendez C."/>
            <person name="Richter M."/>
            <person name="Ferrer M."/>
            <person name="Sanchez J."/>
        </authorList>
    </citation>
    <scope>NUCLEOTIDE SEQUENCE</scope>
</reference>
<name>T1BZF1_9ZZZZ</name>
<gene>
    <name evidence="1" type="ORF">B1A_02178</name>
</gene>
<organism evidence="1">
    <name type="scientific">mine drainage metagenome</name>
    <dbReference type="NCBI Taxonomy" id="410659"/>
    <lineage>
        <taxon>unclassified sequences</taxon>
        <taxon>metagenomes</taxon>
        <taxon>ecological metagenomes</taxon>
    </lineage>
</organism>
<dbReference type="InterPro" id="IPR029061">
    <property type="entry name" value="THDP-binding"/>
</dbReference>
<protein>
    <submittedName>
        <fullName evidence="1">Uncharacterized protein</fullName>
    </submittedName>
</protein>
<proteinExistence type="predicted"/>
<dbReference type="SUPFAM" id="SSF52518">
    <property type="entry name" value="Thiamin diphosphate-binding fold (THDP-binding)"/>
    <property type="match status" value="1"/>
</dbReference>
<dbReference type="AlphaFoldDB" id="T1BZF1"/>
<feature type="non-terminal residue" evidence="1">
    <location>
        <position position="1"/>
    </location>
</feature>
<comment type="caution">
    <text evidence="1">The sequence shown here is derived from an EMBL/GenBank/DDBJ whole genome shotgun (WGS) entry which is preliminary data.</text>
</comment>
<evidence type="ECO:0000313" key="1">
    <source>
        <dbReference type="EMBL" id="EQD78606.1"/>
    </source>
</evidence>
<sequence>HLIALGEWSEERHAALEKELEAHVAACWKEAVTYGTLTEGPTLDPLSMFEDVFQEMPAHLERQREQLRRLLHEPDAAGPRSDVAEG</sequence>